<protein>
    <submittedName>
        <fullName evidence="1">Uncharacterized protein</fullName>
    </submittedName>
</protein>
<gene>
    <name evidence="1" type="ORF">QWY13_15650</name>
</gene>
<keyword evidence="2" id="KW-1185">Reference proteome</keyword>
<dbReference type="EMBL" id="JAUJWU010000005">
    <property type="protein sequence ID" value="MDN7246915.1"/>
    <property type="molecule type" value="Genomic_DNA"/>
</dbReference>
<proteinExistence type="predicted"/>
<comment type="caution">
    <text evidence="1">The sequence shown here is derived from an EMBL/GenBank/DDBJ whole genome shotgun (WGS) entry which is preliminary data.</text>
</comment>
<evidence type="ECO:0000313" key="1">
    <source>
        <dbReference type="EMBL" id="MDN7246915.1"/>
    </source>
</evidence>
<organism evidence="1 2">
    <name type="scientific">Planococcus shenhongbingii</name>
    <dbReference type="NCBI Taxonomy" id="3058398"/>
    <lineage>
        <taxon>Bacteria</taxon>
        <taxon>Bacillati</taxon>
        <taxon>Bacillota</taxon>
        <taxon>Bacilli</taxon>
        <taxon>Bacillales</taxon>
        <taxon>Caryophanaceae</taxon>
        <taxon>Planococcus</taxon>
    </lineage>
</organism>
<accession>A0ABT8NGA6</accession>
<dbReference type="Proteomes" id="UP001172142">
    <property type="component" value="Unassembled WGS sequence"/>
</dbReference>
<sequence length="121" mass="13406">MENASQEERAEAIKAFESTIRKSENALANMAEKGASTTLVKKRLHALYVGLAVLETAWNQKPHHYTQKDLAEARHVLTGLFPSLESSYGKSKSGSPQKTLLERRMKALELAVQAINDLANK</sequence>
<dbReference type="RefSeq" id="WP_301857482.1">
    <property type="nucleotide sequence ID" value="NZ_JAUJWU010000005.1"/>
</dbReference>
<name>A0ABT8NGA6_9BACL</name>
<reference evidence="1 2" key="1">
    <citation type="submission" date="2023-07" db="EMBL/GenBank/DDBJ databases">
        <title>Novel species in genus Planococcus.</title>
        <authorList>
            <person name="Ning S."/>
        </authorList>
    </citation>
    <scope>NUCLEOTIDE SEQUENCE [LARGE SCALE GENOMIC DNA]</scope>
    <source>
        <strain evidence="1 2">N017</strain>
    </source>
</reference>
<evidence type="ECO:0000313" key="2">
    <source>
        <dbReference type="Proteomes" id="UP001172142"/>
    </source>
</evidence>